<dbReference type="InterPro" id="IPR015083">
    <property type="entry name" value="NorB/c/GfsB-D-like_docking"/>
</dbReference>
<dbReference type="InterPro" id="IPR032821">
    <property type="entry name" value="PKS_assoc"/>
</dbReference>
<feature type="domain" description="Carrier" evidence="10">
    <location>
        <begin position="3314"/>
        <end position="3389"/>
    </location>
</feature>
<dbReference type="InterPro" id="IPR009081">
    <property type="entry name" value="PP-bd_ACP"/>
</dbReference>
<dbReference type="SMART" id="SM01294">
    <property type="entry name" value="PKS_PP_betabranch"/>
    <property type="match status" value="2"/>
</dbReference>
<dbReference type="Gene3D" id="3.40.366.10">
    <property type="entry name" value="Malonyl-Coenzyme A Acyl Carrier Protein, domain 2"/>
    <property type="match status" value="2"/>
</dbReference>
<feature type="active site" description="Proton donor; for dehydratase activity" evidence="9">
    <location>
        <position position="2785"/>
    </location>
</feature>
<dbReference type="Pfam" id="PF00109">
    <property type="entry name" value="ketoacyl-synt"/>
    <property type="match status" value="2"/>
</dbReference>
<dbReference type="SUPFAM" id="SSF51735">
    <property type="entry name" value="NAD(P)-binding Rossmann-fold domains"/>
    <property type="match status" value="4"/>
</dbReference>
<feature type="active site" description="Proton donor; for dehydratase activity" evidence="9">
    <location>
        <position position="1106"/>
    </location>
</feature>
<dbReference type="Gene3D" id="3.10.129.110">
    <property type="entry name" value="Polyketide synthase dehydratase"/>
    <property type="match status" value="2"/>
</dbReference>
<dbReference type="InterPro" id="IPR049552">
    <property type="entry name" value="PKS_DH_N"/>
</dbReference>
<dbReference type="SMART" id="SM00825">
    <property type="entry name" value="PKS_KS"/>
    <property type="match status" value="2"/>
</dbReference>
<dbReference type="PROSITE" id="PS50075">
    <property type="entry name" value="CARRIER"/>
    <property type="match status" value="2"/>
</dbReference>
<accession>A0ABP6XIX6</accession>
<dbReference type="InterPro" id="IPR049900">
    <property type="entry name" value="PKS_mFAS_DH"/>
</dbReference>
<comment type="caution">
    <text evidence="13">The sequence shown here is derived from an EMBL/GenBank/DDBJ whole genome shotgun (WGS) entry which is preliminary data.</text>
</comment>
<keyword evidence="6" id="KW-0045">Antibiotic biosynthesis</keyword>
<dbReference type="Gene3D" id="1.10.1200.10">
    <property type="entry name" value="ACP-like"/>
    <property type="match status" value="2"/>
</dbReference>
<dbReference type="Pfam" id="PF14765">
    <property type="entry name" value="PS-DH"/>
    <property type="match status" value="2"/>
</dbReference>
<dbReference type="PROSITE" id="PS00012">
    <property type="entry name" value="PHOSPHOPANTETHEINE"/>
    <property type="match status" value="1"/>
</dbReference>
<dbReference type="InterPro" id="IPR016036">
    <property type="entry name" value="Malonyl_transacylase_ACP-bd"/>
</dbReference>
<dbReference type="InterPro" id="IPR055123">
    <property type="entry name" value="SpnB-like_Rossmann"/>
</dbReference>
<keyword evidence="7" id="KW-0511">Multifunctional enzyme</keyword>
<evidence type="ECO:0000256" key="1">
    <source>
        <dbReference type="ARBA" id="ARBA00001957"/>
    </source>
</evidence>
<dbReference type="PANTHER" id="PTHR43775">
    <property type="entry name" value="FATTY ACID SYNTHASE"/>
    <property type="match status" value="1"/>
</dbReference>
<dbReference type="InterPro" id="IPR042104">
    <property type="entry name" value="PKS_dehydratase_sf"/>
</dbReference>
<dbReference type="Gene3D" id="3.30.70.3290">
    <property type="match status" value="2"/>
</dbReference>
<evidence type="ECO:0000259" key="11">
    <source>
        <dbReference type="PROSITE" id="PS52004"/>
    </source>
</evidence>
<dbReference type="Gene3D" id="3.40.47.10">
    <property type="match status" value="2"/>
</dbReference>
<keyword evidence="14" id="KW-1185">Reference proteome</keyword>
<dbReference type="InterPro" id="IPR018201">
    <property type="entry name" value="Ketoacyl_synth_AS"/>
</dbReference>
<organism evidence="13 14">
    <name type="scientific">Nonomuraea rosea</name>
    <dbReference type="NCBI Taxonomy" id="638574"/>
    <lineage>
        <taxon>Bacteria</taxon>
        <taxon>Bacillati</taxon>
        <taxon>Actinomycetota</taxon>
        <taxon>Actinomycetes</taxon>
        <taxon>Streptosporangiales</taxon>
        <taxon>Streptosporangiaceae</taxon>
        <taxon>Nonomuraea</taxon>
    </lineage>
</organism>
<dbReference type="Pfam" id="PF16197">
    <property type="entry name" value="KAsynt_C_assoc"/>
    <property type="match status" value="2"/>
</dbReference>
<dbReference type="Pfam" id="PF08990">
    <property type="entry name" value="Docking"/>
    <property type="match status" value="1"/>
</dbReference>
<dbReference type="RefSeq" id="WP_345566016.1">
    <property type="nucleotide sequence ID" value="NZ_BAABDQ010000012.1"/>
</dbReference>
<gene>
    <name evidence="13" type="ORF">GCM10022419_054470</name>
</gene>
<dbReference type="SUPFAM" id="SSF55048">
    <property type="entry name" value="Probable ACP-binding domain of malonyl-CoA ACP transacylase"/>
    <property type="match status" value="2"/>
</dbReference>
<dbReference type="PROSITE" id="PS00606">
    <property type="entry name" value="KS3_1"/>
    <property type="match status" value="2"/>
</dbReference>
<dbReference type="InterPro" id="IPR057326">
    <property type="entry name" value="KR_dom"/>
</dbReference>
<feature type="domain" description="Ketosynthase family 3 (KS3)" evidence="11">
    <location>
        <begin position="1720"/>
        <end position="2148"/>
    </location>
</feature>
<evidence type="ECO:0000313" key="14">
    <source>
        <dbReference type="Proteomes" id="UP001500630"/>
    </source>
</evidence>
<dbReference type="Pfam" id="PF22953">
    <property type="entry name" value="SpnB_Rossmann"/>
    <property type="match status" value="2"/>
</dbReference>
<dbReference type="InterPro" id="IPR050091">
    <property type="entry name" value="PKS_NRPS_Biosynth_Enz"/>
</dbReference>
<keyword evidence="4" id="KW-0597">Phosphoprotein</keyword>
<dbReference type="InterPro" id="IPR049551">
    <property type="entry name" value="PKS_DH_C"/>
</dbReference>
<evidence type="ECO:0000313" key="13">
    <source>
        <dbReference type="EMBL" id="GAA3566893.1"/>
    </source>
</evidence>
<feature type="domain" description="Ketosynthase family 3 (KS3)" evidence="11">
    <location>
        <begin position="33"/>
        <end position="459"/>
    </location>
</feature>
<reference evidence="14" key="1">
    <citation type="journal article" date="2019" name="Int. J. Syst. Evol. Microbiol.">
        <title>The Global Catalogue of Microorganisms (GCM) 10K type strain sequencing project: providing services to taxonomists for standard genome sequencing and annotation.</title>
        <authorList>
            <consortium name="The Broad Institute Genomics Platform"/>
            <consortium name="The Broad Institute Genome Sequencing Center for Infectious Disease"/>
            <person name="Wu L."/>
            <person name="Ma J."/>
        </authorList>
    </citation>
    <scope>NUCLEOTIDE SEQUENCE [LARGE SCALE GENOMIC DNA]</scope>
    <source>
        <strain evidence="14">JCM 17326</strain>
    </source>
</reference>
<feature type="active site" description="Proton acceptor; for dehydratase activity" evidence="9">
    <location>
        <position position="942"/>
    </location>
</feature>
<feature type="region of interest" description="C-terminal hotdog fold" evidence="9">
    <location>
        <begin position="2724"/>
        <end position="2859"/>
    </location>
</feature>
<dbReference type="SUPFAM" id="SSF53901">
    <property type="entry name" value="Thiolase-like"/>
    <property type="match status" value="2"/>
</dbReference>
<evidence type="ECO:0000256" key="7">
    <source>
        <dbReference type="ARBA" id="ARBA00023268"/>
    </source>
</evidence>
<feature type="region of interest" description="C-terminal hotdog fold" evidence="9">
    <location>
        <begin position="1047"/>
        <end position="1189"/>
    </location>
</feature>
<name>A0ABP6XIX6_9ACTN</name>
<dbReference type="SMART" id="SM00822">
    <property type="entry name" value="PKS_KR"/>
    <property type="match status" value="2"/>
</dbReference>
<dbReference type="InterPro" id="IPR013968">
    <property type="entry name" value="PKS_KR"/>
</dbReference>
<evidence type="ECO:0000259" key="10">
    <source>
        <dbReference type="PROSITE" id="PS50075"/>
    </source>
</evidence>
<keyword evidence="3" id="KW-0596">Phosphopantetheine</keyword>
<feature type="domain" description="Carrier" evidence="10">
    <location>
        <begin position="1624"/>
        <end position="1699"/>
    </location>
</feature>
<dbReference type="Pfam" id="PF21089">
    <property type="entry name" value="PKS_DH_N"/>
    <property type="match status" value="2"/>
</dbReference>
<dbReference type="PROSITE" id="PS52004">
    <property type="entry name" value="KS3_2"/>
    <property type="match status" value="2"/>
</dbReference>
<dbReference type="PROSITE" id="PS52019">
    <property type="entry name" value="PKS_MFAS_DH"/>
    <property type="match status" value="2"/>
</dbReference>
<dbReference type="SMART" id="SM00823">
    <property type="entry name" value="PKS_PP"/>
    <property type="match status" value="2"/>
</dbReference>
<dbReference type="Pfam" id="PF02801">
    <property type="entry name" value="Ketoacyl-synt_C"/>
    <property type="match status" value="2"/>
</dbReference>
<dbReference type="SMART" id="SM00826">
    <property type="entry name" value="PKS_DH"/>
    <property type="match status" value="2"/>
</dbReference>
<dbReference type="CDD" id="cd00833">
    <property type="entry name" value="PKS"/>
    <property type="match status" value="2"/>
</dbReference>
<evidence type="ECO:0000256" key="5">
    <source>
        <dbReference type="ARBA" id="ARBA00022679"/>
    </source>
</evidence>
<dbReference type="InterPro" id="IPR014030">
    <property type="entry name" value="Ketoacyl_synth_N"/>
</dbReference>
<protein>
    <submittedName>
        <fullName evidence="13">Type I polyketide synthase</fullName>
    </submittedName>
</protein>
<proteinExistence type="predicted"/>
<dbReference type="SMART" id="SM00827">
    <property type="entry name" value="PKS_AT"/>
    <property type="match status" value="2"/>
</dbReference>
<comment type="cofactor">
    <cofactor evidence="1">
        <name>pantetheine 4'-phosphate</name>
        <dbReference type="ChEBI" id="CHEBI:47942"/>
    </cofactor>
</comment>
<dbReference type="InterPro" id="IPR020806">
    <property type="entry name" value="PKS_PP-bd"/>
</dbReference>
<dbReference type="InterPro" id="IPR006162">
    <property type="entry name" value="Ppantetheine_attach_site"/>
</dbReference>
<evidence type="ECO:0000256" key="2">
    <source>
        <dbReference type="ARBA" id="ARBA00004792"/>
    </source>
</evidence>
<dbReference type="InterPro" id="IPR016039">
    <property type="entry name" value="Thiolase-like"/>
</dbReference>
<evidence type="ECO:0000256" key="6">
    <source>
        <dbReference type="ARBA" id="ARBA00023194"/>
    </source>
</evidence>
<feature type="active site" description="Proton acceptor; for dehydratase activity" evidence="9">
    <location>
        <position position="2623"/>
    </location>
</feature>
<dbReference type="InterPro" id="IPR020841">
    <property type="entry name" value="PKS_Beta-ketoAc_synthase_dom"/>
</dbReference>
<evidence type="ECO:0000256" key="4">
    <source>
        <dbReference type="ARBA" id="ARBA00022553"/>
    </source>
</evidence>
<dbReference type="InterPro" id="IPR016035">
    <property type="entry name" value="Acyl_Trfase/lysoPLipase"/>
</dbReference>
<dbReference type="InterPro" id="IPR036736">
    <property type="entry name" value="ACP-like_sf"/>
</dbReference>
<comment type="pathway">
    <text evidence="2">Antibiotic biosynthesis.</text>
</comment>
<dbReference type="InterPro" id="IPR014043">
    <property type="entry name" value="Acyl_transferase_dom"/>
</dbReference>
<feature type="region of interest" description="N-terminal hotdog fold" evidence="9">
    <location>
        <begin position="2592"/>
        <end position="2712"/>
    </location>
</feature>
<feature type="region of interest" description="N-terminal hotdog fold" evidence="9">
    <location>
        <begin position="911"/>
        <end position="1035"/>
    </location>
</feature>
<evidence type="ECO:0000256" key="8">
    <source>
        <dbReference type="ARBA" id="ARBA00023315"/>
    </source>
</evidence>
<dbReference type="SUPFAM" id="SSF52151">
    <property type="entry name" value="FabD/lysophospholipase-like"/>
    <property type="match status" value="2"/>
</dbReference>
<dbReference type="Pfam" id="PF00550">
    <property type="entry name" value="PP-binding"/>
    <property type="match status" value="2"/>
</dbReference>
<sequence length="3470" mass="368232">MANDEKLRDYLKRVTTDLHHTRRRLAEAEASRREPIAIVGMACRFPGGVGSPEELWRLVADGVDAIGPFPENRGWALHELFDPDPDAIGKTYAKEGGFLYDADRFDADFFGISPREALAIDPQQRLLLETSWEAVERAGIDPAVLRGSRTGVFAGVMGQEYASLCHTGEEGIQGHLLTGTTLSVASGRISYTLGLEGPAVTVDTACSSSLVALHLAVQALRNGECGLALAGGATVMAGPGMFLEFSRQRGLAPDGRCKPFSDAADGTAWAEGAAVLVLERLSDALAKGRRVLAVVRGSAVNQDGASNGLSAPNGPSQQRVVREALASAGLQPSDVDAVEAHGTGTTLGDPIEAQALLATYGQNRETPLWLGSVKSNLGHTQAAAGVAGVIKMIQAMRYGLLPKTLHVDAPSHHVDWAAGAVSLLTEPTPWPELDDDRPRRSAVSSFGISGTNAHVILEAVSHEEAEPTAADGPIPWTLSAKSEQALRDQAARLAGHLDAHPELSPADVGYTLATTRSRFPYQAAVVGATRADFEETLRALADGQPAVGLTLHQPPPSGKTAFLFTGQGSQQSGMGADLYRTQPVFAEALDEVCAVIDPHLDRPLRTVMFEAVHRGLLNDTRYTQPAIFAFQVALHRLLTHHGIAADYYAGHSLGEITASHLAGVLNLQDAARMVTTRAALMASLPPDGAMTAVTITEDELRPYLTQDVSVAAVNTATSLVISGHHEPVQALTVTLAEAGYKTRPLNVQNGFHSAQMEPVADRLTVALDDFDYQPPAIPIVCNLTGRLAADDDLRTAAYWTQHLLRPVRFADTLSTLQELGVTTFVELGPDAALTPLAAQAGHAIPTRSQRRPETTTLATALAQLPADPGTLYPGAHPTALPTYAFQHQSFWLAPAQNGGNPASLGLAATKHPILHATADLPDGSHLFTGRITLHDQPWIAEHAIHGTLIFPGTGYIDLLLHAAHHIGCDQIEELTHYVFLSVSEGEARSVRLVIGADDRDGKRSFTVHSRPEDASEDGEWTQHAAGVMAKTEQAPRVIEGQWPPAGAVPVDREEHYERLAGTGLGYGPLFLGMRAAWRAGESYYAEVSLPEGADPGAYGIHPALLDCAIHPIVIDSAQSGVRGDGPGQVLVPFSWGGVSLYATGATTLRVRLDYIGKDTLRLTITSPTGAPVAAIDSLTVRAVSTKQMDASRENPLYEVAWKEVTSPEPVESVVLDDFTMLENAPEVIVVPLHSTDGDHLDATHALAERALRLIQDFLADERLAGSRLVLVTQGAIATGPDDVITDLAAATVWGLVRTAQNEHPGRFQILDVDQPGHDGWISDEPQAAVRAGKLLVPRLAKVAESDPVPVTLDPGGTVLITGGTGALAGLLARRLVTRYGVQHLLLVSRRGQDAPGVAGLTEELEALGAQVTVAACDTADRDAVAALLATIPAERPLTAVFHTAGVLEDATVDALTPDQLHAVLRAKVDAAWHLRELAGDLDAFVLYSSIAGLIGNAGQANYAAANTYLDALAHQAKGTSLAWGLWDTGMGATLDAGDTGRLARTGLLAMPAETGLGLLDAALTSGRTLLAPAKLNTRPSGSSAPPALLRDLVRTARRTVDRTAGSGAPLQQQLAGLGPDRQREVLLGLVRGHIATVLGHANPEGVDAKRTFQDLGLVSLTAVELRNSLTAASGIRLPATLVFDYPTPAALVEYLRDELVGEIGEEAEVVAAPVAQGDDADAIAIVGVGCRFPGGVRSPEELWRLIADGTDAIGPFPTNRDGWDIDELYDPDPDAIGKTYAREGGFLYDADQFDAGFFGISPREALAMDPQQRFMLETSWEALERAGIDPATLRGSRTGVFAGVVGQEYVSLCHTGDEGIQGYLLTGNHISVASGRIAYCLGLEGPAITLDTACSSSLVAMHLAVKALRNRECELALTGGATIMSAPGMFLEFSKMRGLAADSRCKSFADAADGTAWGEGAAMVVLERLSDARANGRPILAVIRGSAVNQDGASNGLSAPNGPAQQRVIRQALADARLTAADVDAVEAHGTGTSLGDPIEAQALLATYGRAHEPETPLWLGSIKSNIGHTQAAAGVAGVIKMALSMQHGLLPRTLHVDAPSHHVDWEAGGVSLATEPTPWPEHDDRPRRAAVSSFGISGTNAHLILEAPPARQAHRTPDQDGPIPWALSGKTEQALRDQAARLADHLDAHPDLSLADVGYALATTRAKFPHQAAVAGATREEFGEALRALAGDLPAPNLTVHQPTGKTAFLFTGQGSQQVGMGADLYRTQPIFAEALDEVCAVVDPHLDRPLKTVMFTDADALNDTRYTQPAIFAFQIALHRLLTHHGITADYYAGHSLGEITASHLAGVLNLQDAARMVTTRATLMASLPPDGAMTAVTITEQDLQPYLTPDVSIAAINTATSLVISGHRHPVQTLTATLADADYKTRPLKVQNGFHSTQMEPIADQLTAALNDFDYQPPTVPIVCNLTGDLATDNDLQTAAYWTQHLLRPVRFADTLTTLQERGVTTYLELGPDAALTPLAAQVGQAIPTRTQRKPETITVATALAQLRANPETLYPGARPAPLPTYAFQQERYWLDHLPQPAGDRNLNHPLLHTAIRLPDGSHQFTGRVSLKDHPWFDQHAVHHTVILPGTAYIDFLLHAAHHVGMTHIDELTHHAFLAIPEDTARVLHVTVSPAEEGRQAFTVHSRQQDEEEWIHHASGCFTTREPTRVTPPAAWPPEGAVAVDVAAHYESMGERGYHYAPPFRGMKAAWRAGDDMYAEVELPEDHHGTARRFGIHPALLDCALHPMTLLYEDQVRLPFAWTGIELHTPGATALRVRMEHTAPDTMRITLTDPWDAPVVSIESLIVRRTSAQQIPSSAGQQPLYEPRWAEAGRPVETPGSWAVVGPDTITTDVPTYPDLAALLAAGPAPEVIVVPAHGQDGDHLEATHALAERTLRQVQDFLADDRLTGSRLVFNTRGAIATGPGDPVTDLPAATVWGLIRTAQNEHPGRFSIVDADRPEPIITSEPQLAVRGDRMLAPRLAKVTESDAVPVTLDPEGTVLITGGGGELAGHLARHLVTWYGVGHLLLAGRRGPDAPGVAGLTEELEALGAQVTVAACDTADRDALAALLAAIPADRPLTGVFHLAGVLDDATVGALTPDQLHAVLRVKADTAWHLHELTGDLEAFVVYSSVAGLIGNPGQANYAAANTYLDALAHHRGGISLAWGLWDAGMAATLGSGDTGRLARTGILPLSIEAGLGLLDKALTSGRSLLAPVRLDTSALRTRAASGTVAPVLRDLVRTGRRTGEQAAASSVPLRQQLAGLGGDRRRDVLLDLVRKQIAAVLGHGNPEAIDVERGVLDMGLDSLTAVELRNNLGTAAGARLPVTLIFDYPTPLALAEHLDGVVAPDEQAAGAAPATQPIMAELDRLESGLAAVPAGTRPEVASRLRELLFQLNEPQNNAMNAQSIESAADDEIFDFIDNALGLS</sequence>
<dbReference type="InterPro" id="IPR014031">
    <property type="entry name" value="Ketoacyl_synth_C"/>
</dbReference>
<evidence type="ECO:0000259" key="12">
    <source>
        <dbReference type="PROSITE" id="PS52019"/>
    </source>
</evidence>
<dbReference type="EMBL" id="BAABDQ010000012">
    <property type="protein sequence ID" value="GAA3566893.1"/>
    <property type="molecule type" value="Genomic_DNA"/>
</dbReference>
<dbReference type="CDD" id="cd08956">
    <property type="entry name" value="KR_3_FAS_SDR_x"/>
    <property type="match status" value="2"/>
</dbReference>
<dbReference type="Pfam" id="PF08659">
    <property type="entry name" value="KR"/>
    <property type="match status" value="2"/>
</dbReference>
<dbReference type="Pfam" id="PF00698">
    <property type="entry name" value="Acyl_transf_1"/>
    <property type="match status" value="2"/>
</dbReference>
<dbReference type="PANTHER" id="PTHR43775:SF51">
    <property type="entry name" value="INACTIVE PHENOLPHTHIOCEROL SYNTHESIS POLYKETIDE SYNTHASE TYPE I PKS1-RELATED"/>
    <property type="match status" value="1"/>
</dbReference>
<dbReference type="InterPro" id="IPR036291">
    <property type="entry name" value="NAD(P)-bd_dom_sf"/>
</dbReference>
<dbReference type="InterPro" id="IPR020807">
    <property type="entry name" value="PKS_DH"/>
</dbReference>
<feature type="domain" description="PKS/mFAS DH" evidence="12">
    <location>
        <begin position="2592"/>
        <end position="2859"/>
    </location>
</feature>
<feature type="domain" description="PKS/mFAS DH" evidence="12">
    <location>
        <begin position="911"/>
        <end position="1189"/>
    </location>
</feature>
<dbReference type="SUPFAM" id="SSF47336">
    <property type="entry name" value="ACP-like"/>
    <property type="match status" value="2"/>
</dbReference>
<evidence type="ECO:0000256" key="3">
    <source>
        <dbReference type="ARBA" id="ARBA00022450"/>
    </source>
</evidence>
<evidence type="ECO:0000256" key="9">
    <source>
        <dbReference type="PROSITE-ProRule" id="PRU01363"/>
    </source>
</evidence>
<keyword evidence="5" id="KW-0808">Transferase</keyword>
<dbReference type="Proteomes" id="UP001500630">
    <property type="component" value="Unassembled WGS sequence"/>
</dbReference>
<keyword evidence="8" id="KW-0012">Acyltransferase</keyword>
<dbReference type="InterPro" id="IPR001227">
    <property type="entry name" value="Ac_transferase_dom_sf"/>
</dbReference>
<dbReference type="Gene3D" id="3.40.50.720">
    <property type="entry name" value="NAD(P)-binding Rossmann-like Domain"/>
    <property type="match status" value="2"/>
</dbReference>